<keyword evidence="5" id="KW-0460">Magnesium</keyword>
<dbReference type="InterPro" id="IPR008949">
    <property type="entry name" value="Isoprenoid_synthase_dom_sf"/>
</dbReference>
<accession>A0A5Q0H7I6</accession>
<dbReference type="PANTHER" id="PTHR12001:SF85">
    <property type="entry name" value="SHORT CHAIN ISOPRENYL DIPHOSPHATE SYNTHASE"/>
    <property type="match status" value="1"/>
</dbReference>
<dbReference type="RefSeq" id="WP_033427938.1">
    <property type="nucleotide sequence ID" value="NZ_CP034550.1"/>
</dbReference>
<dbReference type="GO" id="GO:0008299">
    <property type="term" value="P:isoprenoid biosynthetic process"/>
    <property type="evidence" value="ECO:0007669"/>
    <property type="project" value="InterPro"/>
</dbReference>
<dbReference type="GO" id="GO:0046872">
    <property type="term" value="F:metal ion binding"/>
    <property type="evidence" value="ECO:0007669"/>
    <property type="project" value="UniProtKB-KW"/>
</dbReference>
<dbReference type="AlphaFoldDB" id="A0A5Q0H7I6"/>
<dbReference type="SMR" id="A0A5Q0H7I6"/>
<proteinExistence type="inferred from homology"/>
<dbReference type="InterPro" id="IPR033749">
    <property type="entry name" value="Polyprenyl_synt_CS"/>
</dbReference>
<dbReference type="PROSITE" id="PS00444">
    <property type="entry name" value="POLYPRENYL_SYNTHASE_2"/>
    <property type="match status" value="1"/>
</dbReference>
<sequence length="351" mass="37985">MTVIEAVRTDLDGVRAGVDAVLDRFLEDKARAAPDPCLPPLVEVLREFLAGGKRLRPLFCHTGFLAAGGSPADPAPVLVGAALELFHSSALVHDDIMDRSALRRGRPTVHRLLAERFGDERLGVNTAILVGDLCFGWSGELLDELEVDPARMVAVRDLLHTMRIELIAGQYLDLARKVRGTADPVRAAWRVIRLKTARYTVELPLRIGAALAGADAALMRACGAYGRPVGEAYQLRDDLLGVFGDPRDTGKPALDDLREGKHTVLMALARQQATPEQREVITALLGAPDLDRGQAERLRAAVRATGAGERVERLIAVRVERALGVVRAGAFHPSAKPVLTELVAQATRRGR</sequence>
<organism evidence="7 8">
    <name type="scientific">Saccharothrix syringae</name>
    <name type="common">Nocardiopsis syringae</name>
    <dbReference type="NCBI Taxonomy" id="103733"/>
    <lineage>
        <taxon>Bacteria</taxon>
        <taxon>Bacillati</taxon>
        <taxon>Actinomycetota</taxon>
        <taxon>Actinomycetes</taxon>
        <taxon>Pseudonocardiales</taxon>
        <taxon>Pseudonocardiaceae</taxon>
        <taxon>Saccharothrix</taxon>
    </lineage>
</organism>
<comment type="similarity">
    <text evidence="2 6">Belongs to the FPP/GGPP synthase family.</text>
</comment>
<dbReference type="SUPFAM" id="SSF48576">
    <property type="entry name" value="Terpenoid synthases"/>
    <property type="match status" value="1"/>
</dbReference>
<evidence type="ECO:0000256" key="2">
    <source>
        <dbReference type="ARBA" id="ARBA00006706"/>
    </source>
</evidence>
<keyword evidence="8" id="KW-1185">Reference proteome</keyword>
<dbReference type="SFLD" id="SFLDS00005">
    <property type="entry name" value="Isoprenoid_Synthase_Type_I"/>
    <property type="match status" value="1"/>
</dbReference>
<dbReference type="CDD" id="cd00685">
    <property type="entry name" value="Trans_IPPS_HT"/>
    <property type="match status" value="1"/>
</dbReference>
<reference evidence="8" key="1">
    <citation type="journal article" date="2021" name="Curr. Microbiol.">
        <title>Complete genome of nocamycin-producing strain Saccharothrix syringae NRRL B-16468 reveals the biosynthetic potential for secondary metabolites.</title>
        <authorList>
            <person name="Mo X."/>
            <person name="Yang S."/>
        </authorList>
    </citation>
    <scope>NUCLEOTIDE SEQUENCE [LARGE SCALE GENOMIC DNA]</scope>
    <source>
        <strain evidence="8">ATCC 51364 / DSM 43886 / JCM 6844 / KCTC 9398 / NBRC 14523 / NRRL B-16468 / INA 2240</strain>
    </source>
</reference>
<keyword evidence="3 6" id="KW-0808">Transferase</keyword>
<evidence type="ECO:0000256" key="4">
    <source>
        <dbReference type="ARBA" id="ARBA00022723"/>
    </source>
</evidence>
<gene>
    <name evidence="7" type="ORF">EKG83_36625</name>
</gene>
<dbReference type="PANTHER" id="PTHR12001">
    <property type="entry name" value="GERANYLGERANYL PYROPHOSPHATE SYNTHASE"/>
    <property type="match status" value="1"/>
</dbReference>
<dbReference type="GO" id="GO:0004659">
    <property type="term" value="F:prenyltransferase activity"/>
    <property type="evidence" value="ECO:0007669"/>
    <property type="project" value="InterPro"/>
</dbReference>
<protein>
    <submittedName>
        <fullName evidence="7">Polyprenyl synthetase family protein</fullName>
    </submittedName>
</protein>
<dbReference type="InterPro" id="IPR000092">
    <property type="entry name" value="Polyprenyl_synt"/>
</dbReference>
<keyword evidence="4" id="KW-0479">Metal-binding</keyword>
<dbReference type="KEGG" id="ssyi:EKG83_36625"/>
<dbReference type="Pfam" id="PF00348">
    <property type="entry name" value="polyprenyl_synt"/>
    <property type="match status" value="1"/>
</dbReference>
<dbReference type="EMBL" id="CP034550">
    <property type="protein sequence ID" value="QFZ22208.1"/>
    <property type="molecule type" value="Genomic_DNA"/>
</dbReference>
<evidence type="ECO:0000313" key="8">
    <source>
        <dbReference type="Proteomes" id="UP000325787"/>
    </source>
</evidence>
<dbReference type="PROSITE" id="PS00723">
    <property type="entry name" value="POLYPRENYL_SYNTHASE_1"/>
    <property type="match status" value="1"/>
</dbReference>
<dbReference type="OrthoDB" id="4497239at2"/>
<evidence type="ECO:0000256" key="1">
    <source>
        <dbReference type="ARBA" id="ARBA00001946"/>
    </source>
</evidence>
<name>A0A5Q0H7I6_SACSY</name>
<evidence type="ECO:0000256" key="6">
    <source>
        <dbReference type="RuleBase" id="RU004466"/>
    </source>
</evidence>
<evidence type="ECO:0000256" key="5">
    <source>
        <dbReference type="ARBA" id="ARBA00022842"/>
    </source>
</evidence>
<dbReference type="Gene3D" id="1.10.600.10">
    <property type="entry name" value="Farnesyl Diphosphate Synthase"/>
    <property type="match status" value="1"/>
</dbReference>
<comment type="cofactor">
    <cofactor evidence="1">
        <name>Mg(2+)</name>
        <dbReference type="ChEBI" id="CHEBI:18420"/>
    </cofactor>
</comment>
<dbReference type="Proteomes" id="UP000325787">
    <property type="component" value="Chromosome"/>
</dbReference>
<evidence type="ECO:0000256" key="3">
    <source>
        <dbReference type="ARBA" id="ARBA00022679"/>
    </source>
</evidence>
<evidence type="ECO:0000313" key="7">
    <source>
        <dbReference type="EMBL" id="QFZ22208.1"/>
    </source>
</evidence>